<feature type="compositionally biased region" description="Gly residues" evidence="1">
    <location>
        <begin position="54"/>
        <end position="79"/>
    </location>
</feature>
<dbReference type="PANTHER" id="PTHR42754:SF1">
    <property type="entry name" value="LIPOPROTEIN"/>
    <property type="match status" value="1"/>
</dbReference>
<dbReference type="RefSeq" id="WP_272102174.1">
    <property type="nucleotide sequence ID" value="NZ_JAQNDK010000005.1"/>
</dbReference>
<reference evidence="2 3" key="1">
    <citation type="submission" date="2023-01" db="EMBL/GenBank/DDBJ databases">
        <title>Minimal conservation of predation-associated metabolite biosynthetic gene clusters underscores biosynthetic potential of Myxococcota including descriptions for ten novel species: Archangium lansinium sp. nov., Myxococcus landrumus sp. nov., Nannocystis bai.</title>
        <authorList>
            <person name="Ahearne A."/>
            <person name="Stevens C."/>
            <person name="Dowd S."/>
        </authorList>
    </citation>
    <scope>NUCLEOTIDE SEQUENCE [LARGE SCALE GENOMIC DNA]</scope>
    <source>
        <strain evidence="2 3">WIWO2</strain>
    </source>
</reference>
<name>A0ABT5CC86_9BACT</name>
<feature type="region of interest" description="Disordered" evidence="1">
    <location>
        <begin position="1"/>
        <end position="90"/>
    </location>
</feature>
<accession>A0ABT5CC86</accession>
<evidence type="ECO:0000256" key="1">
    <source>
        <dbReference type="SAM" id="MobiDB-lite"/>
    </source>
</evidence>
<dbReference type="Proteomes" id="UP001217485">
    <property type="component" value="Unassembled WGS sequence"/>
</dbReference>
<dbReference type="SUPFAM" id="SSF50998">
    <property type="entry name" value="Quinoprotein alcohol dehydrogenase-like"/>
    <property type="match status" value="1"/>
</dbReference>
<feature type="compositionally biased region" description="Gly residues" evidence="1">
    <location>
        <begin position="22"/>
        <end position="45"/>
    </location>
</feature>
<evidence type="ECO:0000313" key="3">
    <source>
        <dbReference type="Proteomes" id="UP001217485"/>
    </source>
</evidence>
<protein>
    <submittedName>
        <fullName evidence="2">Uncharacterized protein</fullName>
    </submittedName>
</protein>
<gene>
    <name evidence="2" type="ORF">POL72_40340</name>
</gene>
<evidence type="ECO:0000313" key="2">
    <source>
        <dbReference type="EMBL" id="MDC0684043.1"/>
    </source>
</evidence>
<dbReference type="EMBL" id="JAQNDK010000005">
    <property type="protein sequence ID" value="MDC0684043.1"/>
    <property type="molecule type" value="Genomic_DNA"/>
</dbReference>
<keyword evidence="3" id="KW-1185">Reference proteome</keyword>
<dbReference type="PANTHER" id="PTHR42754">
    <property type="entry name" value="ENDOGLUCANASE"/>
    <property type="match status" value="1"/>
</dbReference>
<proteinExistence type="predicted"/>
<sequence>MTVACDGRVVGGIGEDENGSTSSGGAGEGSAQGSAGVGHAAGTGGSSAEVGSSGATGGAAGAGTSGGPGAGGDGPGGGFPSEDGPGYSVVFPGEGVNDSLYAAALDAQGRLVVGGGADGTLSLKGEDHAGAVLMWLSPSGELVQARSFGSAAYDTQVNGIAPLADGSIIAVGTYRTTVAIRGEIWVPTNENWGPDMFVMKVAADGEVIWARHFGGMGYDVAESAAVAPNGDVVVSGYANGAIDFGGGVHDAGGDNAFLLTLDADGGYVTSQVFSPRSDLDTWPMTNATGMALGGDGTVWLTGYAAQSFGYGSYLTQVSPTGQILTREPFGVDGYTLANDMSGVRGGGALIVGYMNGTADFGGGSRDTLGSTKLFAARFGPGGEPMWSSVFGDGADYYARASAVAADGGVFITGGAHGALESPMLVRLAADGTPGEPEVFDAPGRFFAVCTGGEHSVYLAGQLDGPGDFGFGPVGGQRELVVVRLVR</sequence>
<comment type="caution">
    <text evidence="2">The sequence shown here is derived from an EMBL/GenBank/DDBJ whole genome shotgun (WGS) entry which is preliminary data.</text>
</comment>
<dbReference type="InterPro" id="IPR011047">
    <property type="entry name" value="Quinoprotein_ADH-like_sf"/>
</dbReference>
<organism evidence="2 3">
    <name type="scientific">Sorangium atrum</name>
    <dbReference type="NCBI Taxonomy" id="2995308"/>
    <lineage>
        <taxon>Bacteria</taxon>
        <taxon>Pseudomonadati</taxon>
        <taxon>Myxococcota</taxon>
        <taxon>Polyangia</taxon>
        <taxon>Polyangiales</taxon>
        <taxon>Polyangiaceae</taxon>
        <taxon>Sorangium</taxon>
    </lineage>
</organism>